<dbReference type="PANTHER" id="PTHR30576:SF10">
    <property type="entry name" value="SLL5057 PROTEIN"/>
    <property type="match status" value="1"/>
</dbReference>
<evidence type="ECO:0000256" key="6">
    <source>
        <dbReference type="ARBA" id="ARBA00023136"/>
    </source>
</evidence>
<evidence type="ECO:0000256" key="3">
    <source>
        <dbReference type="ARBA" id="ARBA00022679"/>
    </source>
</evidence>
<feature type="domain" description="Bacterial sugar transferase" evidence="8">
    <location>
        <begin position="244"/>
        <end position="432"/>
    </location>
</feature>
<feature type="transmembrane region" description="Helical" evidence="7">
    <location>
        <begin position="18"/>
        <end position="37"/>
    </location>
</feature>
<dbReference type="InterPro" id="IPR017475">
    <property type="entry name" value="EPS_sugar_tfrase"/>
</dbReference>
<accession>A0A7L4YMN8</accession>
<feature type="transmembrane region" description="Helical" evidence="7">
    <location>
        <begin position="49"/>
        <end position="70"/>
    </location>
</feature>
<feature type="transmembrane region" description="Helical" evidence="7">
    <location>
        <begin position="76"/>
        <end position="97"/>
    </location>
</feature>
<keyword evidence="10" id="KW-1185">Reference proteome</keyword>
<protein>
    <submittedName>
        <fullName evidence="9">Exopolysaccharide biosynthesis polyprenyl glycosylphosphotransferase</fullName>
    </submittedName>
</protein>
<dbReference type="InParanoid" id="A0A7L4YMN8"/>
<evidence type="ECO:0000256" key="7">
    <source>
        <dbReference type="SAM" id="Phobius"/>
    </source>
</evidence>
<dbReference type="AlphaFoldDB" id="A0A7L4YMN8"/>
<dbReference type="PANTHER" id="PTHR30576">
    <property type="entry name" value="COLANIC BIOSYNTHESIS UDP-GLUCOSE LIPID CARRIER TRANSFERASE"/>
    <property type="match status" value="1"/>
</dbReference>
<proteinExistence type="inferred from homology"/>
<organism evidence="9 10">
    <name type="scientific">Epidermidibacterium keratini</name>
    <dbReference type="NCBI Taxonomy" id="1891644"/>
    <lineage>
        <taxon>Bacteria</taxon>
        <taxon>Bacillati</taxon>
        <taxon>Actinomycetota</taxon>
        <taxon>Actinomycetes</taxon>
        <taxon>Sporichthyales</taxon>
        <taxon>Sporichthyaceae</taxon>
        <taxon>Epidermidibacterium</taxon>
    </lineage>
</organism>
<reference evidence="9 10" key="1">
    <citation type="journal article" date="2018" name="Int. J. Syst. Evol. Microbiol.">
        <title>Epidermidibacterium keratini gen. nov., sp. nov., a member of the family Sporichthyaceae, isolated from keratin epidermis.</title>
        <authorList>
            <person name="Lee D.G."/>
            <person name="Trujillo M.E."/>
            <person name="Kang S."/>
            <person name="Nam J.J."/>
            <person name="Kim Y.J."/>
        </authorList>
    </citation>
    <scope>NUCLEOTIDE SEQUENCE [LARGE SCALE GENOMIC DNA]</scope>
    <source>
        <strain evidence="9 10">EPI-7</strain>
    </source>
</reference>
<evidence type="ECO:0000313" key="9">
    <source>
        <dbReference type="EMBL" id="QHC00143.1"/>
    </source>
</evidence>
<dbReference type="KEGG" id="eke:EK0264_07560"/>
<keyword evidence="6 7" id="KW-0472">Membrane</keyword>
<evidence type="ECO:0000256" key="5">
    <source>
        <dbReference type="ARBA" id="ARBA00022989"/>
    </source>
</evidence>
<dbReference type="GO" id="GO:0016780">
    <property type="term" value="F:phosphotransferase activity, for other substituted phosphate groups"/>
    <property type="evidence" value="ECO:0007669"/>
    <property type="project" value="TreeGrafter"/>
</dbReference>
<keyword evidence="5 7" id="KW-1133">Transmembrane helix</keyword>
<keyword evidence="4 7" id="KW-0812">Transmembrane</keyword>
<comment type="similarity">
    <text evidence="2">Belongs to the bacterial sugar transferase family.</text>
</comment>
<dbReference type="InterPro" id="IPR003362">
    <property type="entry name" value="Bact_transf"/>
</dbReference>
<name>A0A7L4YMN8_9ACTN</name>
<evidence type="ECO:0000256" key="1">
    <source>
        <dbReference type="ARBA" id="ARBA00004141"/>
    </source>
</evidence>
<gene>
    <name evidence="9" type="ORF">EK0264_07560</name>
</gene>
<dbReference type="NCBIfam" id="TIGR03025">
    <property type="entry name" value="EPS_sugtrans"/>
    <property type="match status" value="1"/>
</dbReference>
<dbReference type="Proteomes" id="UP000463857">
    <property type="component" value="Chromosome"/>
</dbReference>
<evidence type="ECO:0000259" key="8">
    <source>
        <dbReference type="Pfam" id="PF02397"/>
    </source>
</evidence>
<evidence type="ECO:0000313" key="10">
    <source>
        <dbReference type="Proteomes" id="UP000463857"/>
    </source>
</evidence>
<evidence type="ECO:0000256" key="2">
    <source>
        <dbReference type="ARBA" id="ARBA00006464"/>
    </source>
</evidence>
<dbReference type="RefSeq" id="WP_159544333.1">
    <property type="nucleotide sequence ID" value="NZ_CP047156.1"/>
</dbReference>
<dbReference type="Pfam" id="PF02397">
    <property type="entry name" value="Bac_transf"/>
    <property type="match status" value="1"/>
</dbReference>
<dbReference type="OrthoDB" id="9808602at2"/>
<feature type="transmembrane region" description="Helical" evidence="7">
    <location>
        <begin position="249"/>
        <end position="270"/>
    </location>
</feature>
<keyword evidence="3 9" id="KW-0808">Transferase</keyword>
<comment type="subcellular location">
    <subcellularLocation>
        <location evidence="1">Membrane</location>
        <topology evidence="1">Multi-pass membrane protein</topology>
    </subcellularLocation>
</comment>
<evidence type="ECO:0000256" key="4">
    <source>
        <dbReference type="ARBA" id="ARBA00022692"/>
    </source>
</evidence>
<sequence length="438" mass="47732">MILTVRSGFGLSIGLNPAWAGAAALMWPVIIAVLGGYDRNEVGVGTKDIGAVLRAVVYLIAAAALVRSVFNADGIVTLLVVAAPVAAGVSLVARLGARRLVHRRQYSGALLRDVVVVGSLEGVRHLVEVLEREPYCGLRAVGVCVPRVDVPEGRRLGLNVLGDLEDVAGTAALAECDGIAVTAGHSPEFLRRLSWSLEEMDIDLYVHPGLVEVAGPRMHLRPYVGLPLLHVEQPHFTGWRRVVKRATDVTLTAGALVLAAPVMVVVALLIKLGDRGPVFFTQTRVGLDGETFKVYKFRTMVRNAESLTAQLKSRNEVDGGVLFKLHDDPRVTRVGGWLRKYSLDELPQLFNVLRGDMSLVGPRPPLPAEVDQYPADVHRRLLVKPGLTGLWQVSGRSLLTWEESVRLDLRYVENWCLSMDLLLLWKTVGAVLAKRGAF</sequence>
<dbReference type="EMBL" id="CP047156">
    <property type="protein sequence ID" value="QHC00143.1"/>
    <property type="molecule type" value="Genomic_DNA"/>
</dbReference>
<dbReference type="GO" id="GO:0016020">
    <property type="term" value="C:membrane"/>
    <property type="evidence" value="ECO:0007669"/>
    <property type="project" value="UniProtKB-SubCell"/>
</dbReference>